<feature type="domain" description="Uracil-DNA glycosylase-like" evidence="12">
    <location>
        <begin position="31"/>
        <end position="180"/>
    </location>
</feature>
<comment type="catalytic activity">
    <reaction evidence="1">
        <text>Hydrolyzes single-stranded DNA or mismatched double-stranded DNA and polynucleotides, releasing free uracil.</text>
        <dbReference type="EC" id="3.2.2.27"/>
    </reaction>
</comment>
<comment type="similarity">
    <text evidence="2">Belongs to the uracil-DNA glycosylase (UDG) superfamily. Type 4 (UDGa) family.</text>
</comment>
<keyword evidence="9" id="KW-0408">Iron</keyword>
<keyword evidence="6" id="KW-0479">Metal-binding</keyword>
<evidence type="ECO:0000256" key="9">
    <source>
        <dbReference type="ARBA" id="ARBA00023004"/>
    </source>
</evidence>
<protein>
    <recommendedName>
        <fullName evidence="4">Type-4 uracil-DNA glycosylase</fullName>
        <ecNumber evidence="3">3.2.2.27</ecNumber>
    </recommendedName>
</protein>
<dbReference type="SMART" id="SM00987">
    <property type="entry name" value="UreE_C"/>
    <property type="match status" value="1"/>
</dbReference>
<dbReference type="Proteomes" id="UP000034690">
    <property type="component" value="Unassembled WGS sequence"/>
</dbReference>
<evidence type="ECO:0000256" key="11">
    <source>
        <dbReference type="ARBA" id="ARBA00023204"/>
    </source>
</evidence>
<dbReference type="SMART" id="SM00986">
    <property type="entry name" value="UDG"/>
    <property type="match status" value="1"/>
</dbReference>
<dbReference type="InterPro" id="IPR036895">
    <property type="entry name" value="Uracil-DNA_glycosylase-like_sf"/>
</dbReference>
<dbReference type="InterPro" id="IPR005122">
    <property type="entry name" value="Uracil-DNA_glycosylase-like"/>
</dbReference>
<reference evidence="13 14" key="1">
    <citation type="journal article" date="2015" name="Nature">
        <title>rRNA introns, odd ribosomes, and small enigmatic genomes across a large radiation of phyla.</title>
        <authorList>
            <person name="Brown C.T."/>
            <person name="Hug L.A."/>
            <person name="Thomas B.C."/>
            <person name="Sharon I."/>
            <person name="Castelle C.J."/>
            <person name="Singh A."/>
            <person name="Wilkins M.J."/>
            <person name="Williams K.H."/>
            <person name="Banfield J.F."/>
        </authorList>
    </citation>
    <scope>NUCLEOTIDE SEQUENCE [LARGE SCALE GENOMIC DNA]</scope>
</reference>
<evidence type="ECO:0000259" key="12">
    <source>
        <dbReference type="SMART" id="SM00986"/>
    </source>
</evidence>
<dbReference type="PANTHER" id="PTHR33693:SF1">
    <property type="entry name" value="TYPE-4 URACIL-DNA GLYCOSYLASE"/>
    <property type="match status" value="1"/>
</dbReference>
<evidence type="ECO:0000313" key="13">
    <source>
        <dbReference type="EMBL" id="KKR14143.1"/>
    </source>
</evidence>
<dbReference type="Gene3D" id="3.40.470.10">
    <property type="entry name" value="Uracil-DNA glycosylase-like domain"/>
    <property type="match status" value="1"/>
</dbReference>
<evidence type="ECO:0000256" key="4">
    <source>
        <dbReference type="ARBA" id="ARBA00019403"/>
    </source>
</evidence>
<dbReference type="Pfam" id="PF03167">
    <property type="entry name" value="UDG"/>
    <property type="match status" value="1"/>
</dbReference>
<evidence type="ECO:0000256" key="1">
    <source>
        <dbReference type="ARBA" id="ARBA00001400"/>
    </source>
</evidence>
<dbReference type="EC" id="3.2.2.27" evidence="3"/>
<sequence length="206" mass="23025">MDKQEKLNELKKRMADDTALPLRKGATNLVFGEGSSETEIMFIGEGPGYYEDQKGRPFVGNAGAFLNQLLTTAGLIREKVFITNVVHHRPPQNRDPEPDEIKAYGLYLDQMIDIISPKIIVTLGRFSMGKFLANAKITGVHGKKFDVNWEGDVLVIVPMYHPAAGLRNPSVKEQTVEDFKKLPGILEGVKNKESSKKEKVEQMQLV</sequence>
<dbReference type="InterPro" id="IPR051536">
    <property type="entry name" value="UDG_Type-4/5"/>
</dbReference>
<dbReference type="PANTHER" id="PTHR33693">
    <property type="entry name" value="TYPE-5 URACIL-DNA GLYCOSYLASE"/>
    <property type="match status" value="1"/>
</dbReference>
<dbReference type="NCBIfam" id="TIGR00758">
    <property type="entry name" value="UDG_fam4"/>
    <property type="match status" value="1"/>
</dbReference>
<evidence type="ECO:0000313" key="14">
    <source>
        <dbReference type="Proteomes" id="UP000034690"/>
    </source>
</evidence>
<dbReference type="GO" id="GO:0046872">
    <property type="term" value="F:metal ion binding"/>
    <property type="evidence" value="ECO:0007669"/>
    <property type="project" value="UniProtKB-KW"/>
</dbReference>
<dbReference type="GO" id="GO:0004844">
    <property type="term" value="F:uracil DNA N-glycosylase activity"/>
    <property type="evidence" value="ECO:0007669"/>
    <property type="project" value="UniProtKB-EC"/>
</dbReference>
<evidence type="ECO:0000256" key="7">
    <source>
        <dbReference type="ARBA" id="ARBA00022763"/>
    </source>
</evidence>
<evidence type="ECO:0000256" key="6">
    <source>
        <dbReference type="ARBA" id="ARBA00022723"/>
    </source>
</evidence>
<dbReference type="EMBL" id="LBWQ01000005">
    <property type="protein sequence ID" value="KKR14143.1"/>
    <property type="molecule type" value="Genomic_DNA"/>
</dbReference>
<keyword evidence="11" id="KW-0234">DNA repair</keyword>
<dbReference type="PATRIC" id="fig|1618551.3.peg.312"/>
<keyword evidence="10" id="KW-0411">Iron-sulfur</keyword>
<dbReference type="GO" id="GO:0006281">
    <property type="term" value="P:DNA repair"/>
    <property type="evidence" value="ECO:0007669"/>
    <property type="project" value="UniProtKB-KW"/>
</dbReference>
<keyword evidence="8" id="KW-0378">Hydrolase</keyword>
<evidence type="ECO:0000256" key="5">
    <source>
        <dbReference type="ARBA" id="ARBA00022485"/>
    </source>
</evidence>
<gene>
    <name evidence="13" type="ORF">UT40_C0005G0072</name>
</gene>
<evidence type="ECO:0000256" key="10">
    <source>
        <dbReference type="ARBA" id="ARBA00023014"/>
    </source>
</evidence>
<comment type="caution">
    <text evidence="13">The sequence shown here is derived from an EMBL/GenBank/DDBJ whole genome shotgun (WGS) entry which is preliminary data.</text>
</comment>
<dbReference type="GO" id="GO:0051539">
    <property type="term" value="F:4 iron, 4 sulfur cluster binding"/>
    <property type="evidence" value="ECO:0007669"/>
    <property type="project" value="UniProtKB-KW"/>
</dbReference>
<dbReference type="AlphaFoldDB" id="A0A0G0NF97"/>
<evidence type="ECO:0000256" key="8">
    <source>
        <dbReference type="ARBA" id="ARBA00022801"/>
    </source>
</evidence>
<name>A0A0G0NF97_9BACT</name>
<proteinExistence type="inferred from homology"/>
<keyword evidence="5" id="KW-0004">4Fe-4S</keyword>
<organism evidence="13 14">
    <name type="scientific">Candidatus Woesebacteria bacterium GW2011_GWA1_39_21b</name>
    <dbReference type="NCBI Taxonomy" id="1618551"/>
    <lineage>
        <taxon>Bacteria</taxon>
        <taxon>Candidatus Woeseibacteriota</taxon>
    </lineage>
</organism>
<evidence type="ECO:0000256" key="2">
    <source>
        <dbReference type="ARBA" id="ARBA00006521"/>
    </source>
</evidence>
<keyword evidence="7" id="KW-0227">DNA damage</keyword>
<dbReference type="InterPro" id="IPR005273">
    <property type="entry name" value="Ura-DNA_glyco_family4"/>
</dbReference>
<dbReference type="CDD" id="cd10030">
    <property type="entry name" value="UDG-F4_TTUDGA_SPO1dp_like"/>
    <property type="match status" value="1"/>
</dbReference>
<dbReference type="SUPFAM" id="SSF52141">
    <property type="entry name" value="Uracil-DNA glycosylase-like"/>
    <property type="match status" value="1"/>
</dbReference>
<accession>A0A0G0NF97</accession>
<evidence type="ECO:0000256" key="3">
    <source>
        <dbReference type="ARBA" id="ARBA00012030"/>
    </source>
</evidence>